<sequence>MHSCNFIDSLPFRASATCDMHLRQFFVVAGNWITSNCINSDKFQKASPKTLETPLEKGLPRKFRVHHSILSTGKRRKKKRNVRGILEQIRWLQIVCRSSPSSRCLSLRVQMVCLPGEIIHLLAPRDPPPPFHSQASFLQLHPRWSR</sequence>
<evidence type="ECO:0000313" key="1">
    <source>
        <dbReference type="EMBL" id="GIY33370.1"/>
    </source>
</evidence>
<dbReference type="AlphaFoldDB" id="A0AAV4SHT7"/>
<dbReference type="EMBL" id="BPLR01009628">
    <property type="protein sequence ID" value="GIY33370.1"/>
    <property type="molecule type" value="Genomic_DNA"/>
</dbReference>
<name>A0AAV4SHT7_CAEEX</name>
<proteinExistence type="predicted"/>
<gene>
    <name evidence="1" type="ORF">CEXT_381</name>
</gene>
<organism evidence="1 2">
    <name type="scientific">Caerostris extrusa</name>
    <name type="common">Bark spider</name>
    <name type="synonym">Caerostris bankana</name>
    <dbReference type="NCBI Taxonomy" id="172846"/>
    <lineage>
        <taxon>Eukaryota</taxon>
        <taxon>Metazoa</taxon>
        <taxon>Ecdysozoa</taxon>
        <taxon>Arthropoda</taxon>
        <taxon>Chelicerata</taxon>
        <taxon>Arachnida</taxon>
        <taxon>Araneae</taxon>
        <taxon>Araneomorphae</taxon>
        <taxon>Entelegynae</taxon>
        <taxon>Araneoidea</taxon>
        <taxon>Araneidae</taxon>
        <taxon>Caerostris</taxon>
    </lineage>
</organism>
<comment type="caution">
    <text evidence="1">The sequence shown here is derived from an EMBL/GenBank/DDBJ whole genome shotgun (WGS) entry which is preliminary data.</text>
</comment>
<dbReference type="Proteomes" id="UP001054945">
    <property type="component" value="Unassembled WGS sequence"/>
</dbReference>
<keyword evidence="2" id="KW-1185">Reference proteome</keyword>
<reference evidence="1 2" key="1">
    <citation type="submission" date="2021-06" db="EMBL/GenBank/DDBJ databases">
        <title>Caerostris extrusa draft genome.</title>
        <authorList>
            <person name="Kono N."/>
            <person name="Arakawa K."/>
        </authorList>
    </citation>
    <scope>NUCLEOTIDE SEQUENCE [LARGE SCALE GENOMIC DNA]</scope>
</reference>
<protein>
    <submittedName>
        <fullName evidence="1">Uncharacterized protein</fullName>
    </submittedName>
</protein>
<accession>A0AAV4SHT7</accession>
<evidence type="ECO:0000313" key="2">
    <source>
        <dbReference type="Proteomes" id="UP001054945"/>
    </source>
</evidence>